<dbReference type="PANTHER" id="PTHR23502:SF186">
    <property type="entry name" value="MAJOR FACILITATOR SUPERFAMILY (MFS) PROFILE DOMAIN-CONTAINING PROTEIN"/>
    <property type="match status" value="1"/>
</dbReference>
<feature type="transmembrane region" description="Helical" evidence="8">
    <location>
        <begin position="530"/>
        <end position="550"/>
    </location>
</feature>
<evidence type="ECO:0000256" key="5">
    <source>
        <dbReference type="ARBA" id="ARBA00022989"/>
    </source>
</evidence>
<feature type="transmembrane region" description="Helical" evidence="8">
    <location>
        <begin position="900"/>
        <end position="924"/>
    </location>
</feature>
<dbReference type="CDD" id="cd17323">
    <property type="entry name" value="MFS_Tpo1_MDR_like"/>
    <property type="match status" value="1"/>
</dbReference>
<evidence type="ECO:0000256" key="6">
    <source>
        <dbReference type="ARBA" id="ARBA00023136"/>
    </source>
</evidence>
<comment type="subcellular location">
    <subcellularLocation>
        <location evidence="1">Cell membrane</location>
        <topology evidence="1">Multi-pass membrane protein</topology>
    </subcellularLocation>
</comment>
<feature type="transmembrane region" description="Helical" evidence="8">
    <location>
        <begin position="819"/>
        <end position="838"/>
    </location>
</feature>
<evidence type="ECO:0000256" key="3">
    <source>
        <dbReference type="ARBA" id="ARBA00022475"/>
    </source>
</evidence>
<keyword evidence="11" id="KW-1185">Reference proteome</keyword>
<evidence type="ECO:0000259" key="9">
    <source>
        <dbReference type="PROSITE" id="PS50850"/>
    </source>
</evidence>
<feature type="transmembrane region" description="Helical" evidence="8">
    <location>
        <begin position="621"/>
        <end position="643"/>
    </location>
</feature>
<evidence type="ECO:0000256" key="7">
    <source>
        <dbReference type="ARBA" id="ARBA00038459"/>
    </source>
</evidence>
<dbReference type="Proteomes" id="UP000191672">
    <property type="component" value="Unassembled WGS sequence"/>
</dbReference>
<feature type="transmembrane region" description="Helical" evidence="8">
    <location>
        <begin position="169"/>
        <end position="188"/>
    </location>
</feature>
<feature type="transmembrane region" description="Helical" evidence="8">
    <location>
        <begin position="143"/>
        <end position="163"/>
    </location>
</feature>
<feature type="transmembrane region" description="Helical" evidence="8">
    <location>
        <begin position="234"/>
        <end position="259"/>
    </location>
</feature>
<dbReference type="FunFam" id="1.20.1250.20:FF:000011">
    <property type="entry name" value="MFS multidrug transporter, putative"/>
    <property type="match status" value="1"/>
</dbReference>
<dbReference type="STRING" id="416450.A0A1V6QGC5"/>
<feature type="transmembrane region" description="Helical" evidence="8">
    <location>
        <begin position="730"/>
        <end position="755"/>
    </location>
</feature>
<dbReference type="GO" id="GO:0005886">
    <property type="term" value="C:plasma membrane"/>
    <property type="evidence" value="ECO:0007669"/>
    <property type="project" value="TreeGrafter"/>
</dbReference>
<dbReference type="InterPro" id="IPR020846">
    <property type="entry name" value="MFS_dom"/>
</dbReference>
<evidence type="ECO:0000313" key="11">
    <source>
        <dbReference type="Proteomes" id="UP000191672"/>
    </source>
</evidence>
<dbReference type="PRINTS" id="PR01036">
    <property type="entry name" value="TCRTETB"/>
</dbReference>
<evidence type="ECO:0000256" key="8">
    <source>
        <dbReference type="SAM" id="Phobius"/>
    </source>
</evidence>
<feature type="transmembrane region" description="Helical" evidence="8">
    <location>
        <begin position="346"/>
        <end position="364"/>
    </location>
</feature>
<feature type="transmembrane region" description="Helical" evidence="8">
    <location>
        <begin position="444"/>
        <end position="467"/>
    </location>
</feature>
<evidence type="ECO:0000256" key="1">
    <source>
        <dbReference type="ARBA" id="ARBA00004651"/>
    </source>
</evidence>
<accession>A0A1V6QGC5</accession>
<dbReference type="InterPro" id="IPR036259">
    <property type="entry name" value="MFS_trans_sf"/>
</dbReference>
<feature type="transmembrane region" description="Helical" evidence="8">
    <location>
        <begin position="200"/>
        <end position="222"/>
    </location>
</feature>
<organism evidence="10 11">
    <name type="scientific">Penicillium antarcticum</name>
    <dbReference type="NCBI Taxonomy" id="416450"/>
    <lineage>
        <taxon>Eukaryota</taxon>
        <taxon>Fungi</taxon>
        <taxon>Dikarya</taxon>
        <taxon>Ascomycota</taxon>
        <taxon>Pezizomycotina</taxon>
        <taxon>Eurotiomycetes</taxon>
        <taxon>Eurotiomycetidae</taxon>
        <taxon>Eurotiales</taxon>
        <taxon>Aspergillaceae</taxon>
        <taxon>Penicillium</taxon>
    </lineage>
</organism>
<dbReference type="GO" id="GO:0022857">
    <property type="term" value="F:transmembrane transporter activity"/>
    <property type="evidence" value="ECO:0007669"/>
    <property type="project" value="InterPro"/>
</dbReference>
<dbReference type="EMBL" id="MDYN01000004">
    <property type="protein sequence ID" value="OQD88270.1"/>
    <property type="molecule type" value="Genomic_DNA"/>
</dbReference>
<feature type="domain" description="Major facilitator superfamily (MFS) profile" evidence="9">
    <location>
        <begin position="76"/>
        <end position="675"/>
    </location>
</feature>
<evidence type="ECO:0000256" key="4">
    <source>
        <dbReference type="ARBA" id="ARBA00022692"/>
    </source>
</evidence>
<dbReference type="Pfam" id="PF07690">
    <property type="entry name" value="MFS_1"/>
    <property type="match status" value="2"/>
</dbReference>
<feature type="transmembrane region" description="Helical" evidence="8">
    <location>
        <begin position="114"/>
        <end position="131"/>
    </location>
</feature>
<comment type="similarity">
    <text evidence="7">Belongs to the major facilitator superfamily. DHA1 family. Polyamines/proton antiporter (TC 2.A.1.2.16) subfamily.</text>
</comment>
<keyword evidence="4 8" id="KW-0812">Transmembrane</keyword>
<feature type="transmembrane region" description="Helical" evidence="8">
    <location>
        <begin position="586"/>
        <end position="609"/>
    </location>
</feature>
<dbReference type="CDD" id="cd17325">
    <property type="entry name" value="MFS_MdtG_SLC18_like"/>
    <property type="match status" value="1"/>
</dbReference>
<feature type="transmembrane region" description="Helical" evidence="8">
    <location>
        <begin position="562"/>
        <end position="580"/>
    </location>
</feature>
<feature type="transmembrane region" description="Helical" evidence="8">
    <location>
        <begin position="761"/>
        <end position="782"/>
    </location>
</feature>
<feature type="domain" description="Major facilitator superfamily (MFS) profile" evidence="9">
    <location>
        <begin position="729"/>
        <end position="944"/>
    </location>
</feature>
<reference evidence="11" key="1">
    <citation type="journal article" date="2017" name="Nat. Microbiol.">
        <title>Global analysis of biosynthetic gene clusters reveals vast potential of secondary metabolite production in Penicillium species.</title>
        <authorList>
            <person name="Nielsen J.C."/>
            <person name="Grijseels S."/>
            <person name="Prigent S."/>
            <person name="Ji B."/>
            <person name="Dainat J."/>
            <person name="Nielsen K.F."/>
            <person name="Frisvad J.C."/>
            <person name="Workman M."/>
            <person name="Nielsen J."/>
        </authorList>
    </citation>
    <scope>NUCLEOTIDE SEQUENCE [LARGE SCALE GENOMIC DNA]</scope>
    <source>
        <strain evidence="11">IBT 31811</strain>
    </source>
</reference>
<feature type="transmembrane region" description="Helical" evidence="8">
    <location>
        <begin position="307"/>
        <end position="326"/>
    </location>
</feature>
<gene>
    <name evidence="10" type="ORF">PENANT_c004G06800</name>
</gene>
<dbReference type="InterPro" id="IPR011701">
    <property type="entry name" value="MFS"/>
</dbReference>
<dbReference type="Gene3D" id="1.20.1250.20">
    <property type="entry name" value="MFS general substrate transporter like domains"/>
    <property type="match status" value="2"/>
</dbReference>
<evidence type="ECO:0000313" key="10">
    <source>
        <dbReference type="EMBL" id="OQD88270.1"/>
    </source>
</evidence>
<protein>
    <recommendedName>
        <fullName evidence="9">Major facilitator superfamily (MFS) profile domain-containing protein</fullName>
    </recommendedName>
</protein>
<keyword evidence="6 8" id="KW-0472">Membrane</keyword>
<keyword evidence="2" id="KW-0813">Transport</keyword>
<name>A0A1V6QGC5_9EURO</name>
<dbReference type="AlphaFoldDB" id="A0A1V6QGC5"/>
<feature type="transmembrane region" description="Helical" evidence="8">
    <location>
        <begin position="74"/>
        <end position="94"/>
    </location>
</feature>
<proteinExistence type="inferred from homology"/>
<keyword evidence="5 8" id="KW-1133">Transmembrane helix</keyword>
<evidence type="ECO:0000256" key="2">
    <source>
        <dbReference type="ARBA" id="ARBA00022448"/>
    </source>
</evidence>
<feature type="transmembrane region" description="Helical" evidence="8">
    <location>
        <begin position="411"/>
        <end position="432"/>
    </location>
</feature>
<keyword evidence="3" id="KW-1003">Cell membrane</keyword>
<feature type="transmembrane region" description="Helical" evidence="8">
    <location>
        <begin position="385"/>
        <end position="405"/>
    </location>
</feature>
<dbReference type="SUPFAM" id="SSF103473">
    <property type="entry name" value="MFS general substrate transporter"/>
    <property type="match status" value="2"/>
</dbReference>
<dbReference type="PROSITE" id="PS50850">
    <property type="entry name" value="MFS"/>
    <property type="match status" value="2"/>
</dbReference>
<sequence length="944" mass="102527">MVANNNAADPIIATEVKTQKHISFWRLLTDQSIITEEVLHHHYEGSGTDNDPYVVTWLANDPRNPMQFSLTRKAIITFNTAIATFVISLSSSAYSGSIEGIIDHFHIEREVGTVGLSLFVFGFAVGPLLWAPLSETIGRQIPFFISFLALSLFSAGCACAQNIQTLLILRFFGGAFGSAPLTNAGGVISDMFMARQRGLAMLLFASTPYLGPALGPIIGGFLGMNAGWRWVEGFLAVIAGIAWICMAFCVPETYAPVLLRKRAAQLSKLTGKCYQSKLDIERGNISVTNRLKTAFSMPWVLLLREPIVLLLTFYAALIYGVLYMLFEALPIVYQEDRGWNAGVGGLPFLGVMVGVLCGVVYTMWDNKRFIRAQVKHDGFAPPEARLPPCMASAVTIPIGLFWFAWTNSPSIHWMCSIAALVPFGFGLLLIYMGIVNYLIDSYTIYSASVLAGMSVLRYTFGAVFPLFSSYMYHGLGIHWASSIPAFLSSFIVTAVSLSMFTDLFLYAMIIPVMPSALVSRAGVPFEDREYWNSILLVSEAIAALVCSPLFRYMLDVSGTRQGPYLSGLVLLFASMVIFMASHSVAWYVIARVLQGAATAMVSVAGLAIVTDTVDKASLGQMIGYIGTAMTLGLMSGPLLGGMVYEVGGFYAVFGTAVGIAALDFFLRLAVVERRVAERWLCIADNERPTEENGYVSEQPPYGTITNRTPSFTIISKGTFALGKLLRQPRILISLWAVVVGALVVSAFDATLPIFVEDTFHWNVLGAGMIFLPGAAAAIFQPLFGLLSDRIGSRIIAFTSFAVLAPTLVCLRFVEDNSAPHKALLCVILVLVGICIDLSEPALIVDMQRVLDDMEAADPEIFGEKGAVAQAFRLENMAHFGGLALGPMAGGMVEYRYGWKVMTLALGVLSAATALPMLFLSGAVVEDTWTESADDDLDREPLLAE</sequence>
<comment type="caution">
    <text evidence="10">The sequence shown here is derived from an EMBL/GenBank/DDBJ whole genome shotgun (WGS) entry which is preliminary data.</text>
</comment>
<feature type="transmembrane region" description="Helical" evidence="8">
    <location>
        <begin position="794"/>
        <end position="813"/>
    </location>
</feature>
<feature type="transmembrane region" description="Helical" evidence="8">
    <location>
        <begin position="649"/>
        <end position="670"/>
    </location>
</feature>
<dbReference type="PANTHER" id="PTHR23502">
    <property type="entry name" value="MAJOR FACILITATOR SUPERFAMILY"/>
    <property type="match status" value="1"/>
</dbReference>